<keyword evidence="3" id="KW-1185">Reference proteome</keyword>
<organism evidence="2 3">
    <name type="scientific">Tetrahymena thermophila (strain SB210)</name>
    <dbReference type="NCBI Taxonomy" id="312017"/>
    <lineage>
        <taxon>Eukaryota</taxon>
        <taxon>Sar</taxon>
        <taxon>Alveolata</taxon>
        <taxon>Ciliophora</taxon>
        <taxon>Intramacronucleata</taxon>
        <taxon>Oligohymenophorea</taxon>
        <taxon>Hymenostomatida</taxon>
        <taxon>Tetrahymenina</taxon>
        <taxon>Tetrahymenidae</taxon>
        <taxon>Tetrahymena</taxon>
    </lineage>
</organism>
<accession>Q22LX3</accession>
<evidence type="ECO:0000313" key="2">
    <source>
        <dbReference type="EMBL" id="EAR86478.3"/>
    </source>
</evidence>
<dbReference type="EMBL" id="GG662720">
    <property type="protein sequence ID" value="EAR86478.3"/>
    <property type="molecule type" value="Genomic_DNA"/>
</dbReference>
<gene>
    <name evidence="2" type="ORF">TTHERM_00041440</name>
</gene>
<sequence>MTDQQKYNSQTPQDNFTRKRTFESIAQKEDTEIQDVVTNKVDPNNCQIEEQKFDQMVGNEVINKNEKEEEELIQRAKDILYLFKNRKLHHLRHLKIDQCNPTINKGDIQSLKTKNDSIELKVDQFIRKIESSLYLNSRIENKLADHMIQLQYSLIEENYEEIIDFIKFAMEQAKQLENYYYYENELYDKNSPEFYLLATSMSSLDCSINYKKSFINVIVIMLNKHQEDAEHLIQFLEFYLLAIRLVECEPIDYQELFDHIQKMLSSSNNDSNEEIKKNLTRLQFAINHMKQNLNCDYEHF</sequence>
<feature type="compositionally biased region" description="Polar residues" evidence="1">
    <location>
        <begin position="1"/>
        <end position="15"/>
    </location>
</feature>
<evidence type="ECO:0000313" key="3">
    <source>
        <dbReference type="Proteomes" id="UP000009168"/>
    </source>
</evidence>
<name>Q22LX3_TETTS</name>
<feature type="region of interest" description="Disordered" evidence="1">
    <location>
        <begin position="1"/>
        <end position="20"/>
    </location>
</feature>
<dbReference type="Proteomes" id="UP000009168">
    <property type="component" value="Unassembled WGS sequence"/>
</dbReference>
<dbReference type="HOGENOM" id="CLU_1135470_0_0_1"/>
<dbReference type="AlphaFoldDB" id="Q22LX3"/>
<dbReference type="KEGG" id="tet:TTHERM_00041440"/>
<dbReference type="InParanoid" id="Q22LX3"/>
<dbReference type="RefSeq" id="XP_977247.3">
    <property type="nucleotide sequence ID" value="XM_972154.3"/>
</dbReference>
<protein>
    <submittedName>
        <fullName evidence="2">Uncharacterized protein</fullName>
    </submittedName>
</protein>
<dbReference type="GeneID" id="7841455"/>
<evidence type="ECO:0000256" key="1">
    <source>
        <dbReference type="SAM" id="MobiDB-lite"/>
    </source>
</evidence>
<reference evidence="3" key="1">
    <citation type="journal article" date="2006" name="PLoS Biol.">
        <title>Macronuclear genome sequence of the ciliate Tetrahymena thermophila, a model eukaryote.</title>
        <authorList>
            <person name="Eisen J.A."/>
            <person name="Coyne R.S."/>
            <person name="Wu M."/>
            <person name="Wu D."/>
            <person name="Thiagarajan M."/>
            <person name="Wortman J.R."/>
            <person name="Badger J.H."/>
            <person name="Ren Q."/>
            <person name="Amedeo P."/>
            <person name="Jones K.M."/>
            <person name="Tallon L.J."/>
            <person name="Delcher A.L."/>
            <person name="Salzberg S.L."/>
            <person name="Silva J.C."/>
            <person name="Haas B.J."/>
            <person name="Majoros W.H."/>
            <person name="Farzad M."/>
            <person name="Carlton J.M."/>
            <person name="Smith R.K. Jr."/>
            <person name="Garg J."/>
            <person name="Pearlman R.E."/>
            <person name="Karrer K.M."/>
            <person name="Sun L."/>
            <person name="Manning G."/>
            <person name="Elde N.C."/>
            <person name="Turkewitz A.P."/>
            <person name="Asai D.J."/>
            <person name="Wilkes D.E."/>
            <person name="Wang Y."/>
            <person name="Cai H."/>
            <person name="Collins K."/>
            <person name="Stewart B.A."/>
            <person name="Lee S.R."/>
            <person name="Wilamowska K."/>
            <person name="Weinberg Z."/>
            <person name="Ruzzo W.L."/>
            <person name="Wloga D."/>
            <person name="Gaertig J."/>
            <person name="Frankel J."/>
            <person name="Tsao C.-C."/>
            <person name="Gorovsky M.A."/>
            <person name="Keeling P.J."/>
            <person name="Waller R.F."/>
            <person name="Patron N.J."/>
            <person name="Cherry J.M."/>
            <person name="Stover N.A."/>
            <person name="Krieger C.J."/>
            <person name="del Toro C."/>
            <person name="Ryder H.F."/>
            <person name="Williamson S.C."/>
            <person name="Barbeau R.A."/>
            <person name="Hamilton E.P."/>
            <person name="Orias E."/>
        </authorList>
    </citation>
    <scope>NUCLEOTIDE SEQUENCE [LARGE SCALE GENOMIC DNA]</scope>
    <source>
        <strain evidence="3">SB210</strain>
    </source>
</reference>
<proteinExistence type="predicted"/>